<dbReference type="EMBL" id="PDUG01000006">
    <property type="protein sequence ID" value="PIC15560.1"/>
    <property type="molecule type" value="Genomic_DNA"/>
</dbReference>
<comment type="caution">
    <text evidence="1">The sequence shown here is derived from an EMBL/GenBank/DDBJ whole genome shotgun (WGS) entry which is preliminary data.</text>
</comment>
<evidence type="ECO:0000313" key="2">
    <source>
        <dbReference type="Proteomes" id="UP000230233"/>
    </source>
</evidence>
<protein>
    <submittedName>
        <fullName evidence="1">Uncharacterized protein</fullName>
    </submittedName>
</protein>
<proteinExistence type="predicted"/>
<accession>A0A2G5SKI5</accession>
<dbReference type="AlphaFoldDB" id="A0A2G5SKI5"/>
<keyword evidence="2" id="KW-1185">Reference proteome</keyword>
<dbReference type="Proteomes" id="UP000230233">
    <property type="component" value="Chromosome X"/>
</dbReference>
<name>A0A2G5SKI5_9PELO</name>
<reference evidence="2" key="1">
    <citation type="submission" date="2017-10" db="EMBL/GenBank/DDBJ databases">
        <title>Rapid genome shrinkage in a self-fertile nematode reveals novel sperm competition proteins.</title>
        <authorList>
            <person name="Yin D."/>
            <person name="Schwarz E.M."/>
            <person name="Thomas C.G."/>
            <person name="Felde R.L."/>
            <person name="Korf I.F."/>
            <person name="Cutter A.D."/>
            <person name="Schartner C.M."/>
            <person name="Ralston E.J."/>
            <person name="Meyer B.J."/>
            <person name="Haag E.S."/>
        </authorList>
    </citation>
    <scope>NUCLEOTIDE SEQUENCE [LARGE SCALE GENOMIC DNA]</scope>
    <source>
        <strain evidence="2">JU1422</strain>
    </source>
</reference>
<evidence type="ECO:0000313" key="1">
    <source>
        <dbReference type="EMBL" id="PIC15560.1"/>
    </source>
</evidence>
<gene>
    <name evidence="1" type="primary">Cnig_chr_X.g22490</name>
    <name evidence="1" type="ORF">B9Z55_022490</name>
</gene>
<organism evidence="1 2">
    <name type="scientific">Caenorhabditis nigoni</name>
    <dbReference type="NCBI Taxonomy" id="1611254"/>
    <lineage>
        <taxon>Eukaryota</taxon>
        <taxon>Metazoa</taxon>
        <taxon>Ecdysozoa</taxon>
        <taxon>Nematoda</taxon>
        <taxon>Chromadorea</taxon>
        <taxon>Rhabditida</taxon>
        <taxon>Rhabditina</taxon>
        <taxon>Rhabditomorpha</taxon>
        <taxon>Rhabditoidea</taxon>
        <taxon>Rhabditidae</taxon>
        <taxon>Peloderinae</taxon>
        <taxon>Caenorhabditis</taxon>
    </lineage>
</organism>
<sequence length="107" mass="12144">MGSDNSSRTAMGPYTSVKRIQDLTPRNRYLNCYKGPNISAVTLCRPLRAIQLILEVVRILTSCLVSRSENPDPLLQIKTYQIGRGVSRQFFFTISSQTVSVNYSFFF</sequence>